<dbReference type="GO" id="GO:0035361">
    <property type="term" value="C:Cul8-RING ubiquitin ligase complex"/>
    <property type="evidence" value="ECO:0007669"/>
    <property type="project" value="TreeGrafter"/>
</dbReference>
<dbReference type="Proteomes" id="UP000283383">
    <property type="component" value="Unassembled WGS sequence"/>
</dbReference>
<feature type="region of interest" description="Disordered" evidence="1">
    <location>
        <begin position="122"/>
        <end position="148"/>
    </location>
</feature>
<dbReference type="PANTHER" id="PTHR28122:SF1">
    <property type="entry name" value="E3 UBIQUITIN-PROTEIN LIGASE SUBSTRATE RECEPTOR MMS22"/>
    <property type="match status" value="1"/>
</dbReference>
<sequence>MTNWKEKGYVPGSDDENELDCKENINLEENELNQFQNTDSKKLVATIEELFGDEDCGRNQDSEENYSFLTSGLVEPTLSSPPSVNAPSSRNNFKLPSPELVGGCGNSQSQLIATEIAAYLQPDTPPRVYPEGSQKTSTRKRTLQSSTLNSSPLYPKVFKVPTAFWEENEDDDLSAATTHEDPLMPDDISTSYVQVNSPVSSVLSSAPSSLPDVFEYRPPSSTSEKVSKDNFNKMQTTRPSVAVERELYTQEESIYPMKRALRHRNLIQLHPYIVEQEKYRQALKARGMIPLMSSQSQDDRGRRSYHSASPDYGTADDSLEQLKDSYMSQTNKHNFTSSLFPFETTETCNDINCLKEFATSDSLSQDEEQFPTVKELMGKKTIFSPSSETSQRIDSTPKKRKDYYYNSRKSSSIQTARFKTNGIKFNRSTPKPQPFLTSQPKESHGHSTARRLSESLPGIAEDDSEMNITAENLPDYISIDASPVGASVGTNINFDADDPFVSDLSESLSTNSTSDESMMFRKVRKKIRGVLPASHLRLNPQSEPQIRARASRDTLKLSSLQTNFSRKGIAFPKSRGSTTSHRRLSSSGLQFIADESDKEDDKSVEFNSASLNKESSVNNFDHLSRFKEQGTDIEDNSIYYAYHSRNGRIFNKLEKVFEKSNSGVTGQHILQTTNLKRPHAQVRRLSRPSKRLKRNVTNQTHKNSHSCPPKTPRLSILDVIDSTENPPIFIKIATRTVRSKKCQGRHSPSCKFIRLSTIEDTQDAQSVLADWRTGKIAPKSGAEFQVLTKKHTINSSKRTLSIKNFGKSSGDFQNKNMKLREHTNKKRNVQLSMDYFVINEQEELLYTVPHPRDHSSFPELTKQKMSRTGNFPRPAQLESSHMDHDLNSHFDSPKFSKKSLDRLHTALNRQPTDKYNAQISRFLNDENFSQNFKKISNIKEKIIVDELRQLSSSSLTRRRKRIPKRVDAGAARYRQLSDPLVLDVSSHEKEDIVGQECKLLGLGKLGTKYPINYNIFPLHPGTFFHHSTFIGSGRLRDSLQGDTSNVTQISPENISLNIGEKIFSWCTWNEVSASEMGVCFDLLSDSLLENKDLMTSPVNAREIIMFVLNYAQHIFSFNQSLDQKSFLSRATKVLQEFTTRLDSALNAATVGLKHKAIVLPLCSVLVFHLLKVARSDYGASFLIHDLEELLKKITSQCASVLILEGFDSIRKIYEDLQYHSYREAGLGDNQHIAEGWVIVMKVLNKALIPRGSFWDLINCQLRLNEVEIMLDAISMENLWYCMHSLLPLCEFDDLGHIVPGQRENISFENWTLPQHLLKRVFTLYKSNDRQPSGFNEYCRALFHRCHYLMAEWGWRKSSSFIGSIFDFFAAQNLSNLRNEEVYHSPSFLEKLNSEPSLAIESGDCCFHIFLKMVALEFKYLSQKNDAKSIRNLGPRLLPNHDRQYPKEENIHQRDLASLRNHHDLLCTLFWLMPQEQRPSITLIQGLVIPDRSHREACMINLQSWENLTRFLVTSSVNPNHYLPFKNWQSTFFFSIHKQFNNAETEVRQQADDIFKKTGNLLTEIRISETILANKTSIIFIMCRSVKAMGNTIKAVKCDQMMKQALNCVDVLSKALDPYLHAEDHLSNLLLTEVFQVLKNSMDQTNRFYPSVSNELVYNIIENGDSQESIDMNNWSRLEMISLLEILCNCLKNVLKMRINNSASKIHENPIIAQLVDCWGRLISIITENDFIKFQSNFISDSKTVFDNRHICGTVNYYWQLFLAKLLQYGKLLDDFKVLPGFDIGLEWLLSLIEVEAISMPNVILTFQLQQKGYFLCATPDMHKLDRSHMIRAAICKMSNILIENSSESETGLTQKQARRHFSQMLGEVLKSMQKVLETLDPNTERHRIYLNFARSVITNIKRYASDFRHLTEFFIHPSAHYWPHDADPNLYVAGIVSYCVRLSKQPEKTSFELFYYLHNGWMNAVINDRLEEYTNYIEKGMKRKEFTQFMLSEFIPVILEVGFSMDGWLLCNTFLPTIKYRIFRILETPGPDSAWALEQFLNILKIIYNGTSNLIKRFPNELRGAHPDHRGILAVLFQFWMQNSATIRQYMERHPHMTQSIRKVTDPLTGFIFHALRSFEKNEMCQNYSFSKYDFQTGKYHNKFITFFTREISECWQFSDESHFQVVIKSRSRESSKMFFFENTLKEVLCGEIAIYESLFEYREDMILIREFNSLIEKLML</sequence>
<gene>
    <name evidence="2" type="ORF">GcM3_190025</name>
</gene>
<proteinExistence type="predicted"/>
<keyword evidence="3" id="KW-1185">Reference proteome</keyword>
<evidence type="ECO:0000256" key="1">
    <source>
        <dbReference type="SAM" id="MobiDB-lite"/>
    </source>
</evidence>
<dbReference type="GO" id="GO:0000724">
    <property type="term" value="P:double-strand break repair via homologous recombination"/>
    <property type="evidence" value="ECO:0007669"/>
    <property type="project" value="TreeGrafter"/>
</dbReference>
<name>A0A420HI87_9PEZI</name>
<protein>
    <submittedName>
        <fullName evidence="2">Putative mus7 mms22 family protein</fullName>
    </submittedName>
</protein>
<feature type="compositionally biased region" description="Polar residues" evidence="1">
    <location>
        <begin position="426"/>
        <end position="440"/>
    </location>
</feature>
<feature type="region of interest" description="Disordered" evidence="1">
    <location>
        <begin position="420"/>
        <end position="462"/>
    </location>
</feature>
<reference evidence="2 3" key="1">
    <citation type="journal article" date="2018" name="BMC Genomics">
        <title>Comparative genome analyses reveal sequence features reflecting distinct modes of host-adaptation between dicot and monocot powdery mildew.</title>
        <authorList>
            <person name="Wu Y."/>
            <person name="Ma X."/>
            <person name="Pan Z."/>
            <person name="Kale S.D."/>
            <person name="Song Y."/>
            <person name="King H."/>
            <person name="Zhang Q."/>
            <person name="Presley C."/>
            <person name="Deng X."/>
            <person name="Wei C.I."/>
            <person name="Xiao S."/>
        </authorList>
    </citation>
    <scope>NUCLEOTIDE SEQUENCE [LARGE SCALE GENOMIC DNA]</scope>
    <source>
        <strain evidence="2">UMSG3</strain>
    </source>
</reference>
<feature type="region of interest" description="Disordered" evidence="1">
    <location>
        <begin position="381"/>
        <end position="400"/>
    </location>
</feature>
<feature type="compositionally biased region" description="Polar residues" evidence="1">
    <location>
        <begin position="77"/>
        <end position="92"/>
    </location>
</feature>
<comment type="caution">
    <text evidence="2">The sequence shown here is derived from an EMBL/GenBank/DDBJ whole genome shotgun (WGS) entry which is preliminary data.</text>
</comment>
<dbReference type="STRING" id="62708.A0A420HI87"/>
<dbReference type="PANTHER" id="PTHR28122">
    <property type="entry name" value="E3 UBIQUITIN-PROTEIN LIGASE SUBSTRATE RECEPTOR MMS22"/>
    <property type="match status" value="1"/>
</dbReference>
<dbReference type="GO" id="GO:0005634">
    <property type="term" value="C:nucleus"/>
    <property type="evidence" value="ECO:0007669"/>
    <property type="project" value="InterPro"/>
</dbReference>
<evidence type="ECO:0000313" key="2">
    <source>
        <dbReference type="EMBL" id="RKF57184.1"/>
    </source>
</evidence>
<dbReference type="EMBL" id="MCBQ01019033">
    <property type="protein sequence ID" value="RKF57184.1"/>
    <property type="molecule type" value="Genomic_DNA"/>
</dbReference>
<organism evidence="2 3">
    <name type="scientific">Golovinomyces cichoracearum</name>
    <dbReference type="NCBI Taxonomy" id="62708"/>
    <lineage>
        <taxon>Eukaryota</taxon>
        <taxon>Fungi</taxon>
        <taxon>Dikarya</taxon>
        <taxon>Ascomycota</taxon>
        <taxon>Pezizomycotina</taxon>
        <taxon>Leotiomycetes</taxon>
        <taxon>Erysiphales</taxon>
        <taxon>Erysiphaceae</taxon>
        <taxon>Golovinomyces</taxon>
    </lineage>
</organism>
<dbReference type="GO" id="GO:0031297">
    <property type="term" value="P:replication fork processing"/>
    <property type="evidence" value="ECO:0007669"/>
    <property type="project" value="InterPro"/>
</dbReference>
<feature type="region of interest" description="Disordered" evidence="1">
    <location>
        <begin position="73"/>
        <end position="92"/>
    </location>
</feature>
<evidence type="ECO:0000313" key="3">
    <source>
        <dbReference type="Proteomes" id="UP000283383"/>
    </source>
</evidence>
<dbReference type="Pfam" id="PF09462">
    <property type="entry name" value="Mus7"/>
    <property type="match status" value="1"/>
</dbReference>
<feature type="region of interest" description="Disordered" evidence="1">
    <location>
        <begin position="291"/>
        <end position="317"/>
    </location>
</feature>
<dbReference type="InterPro" id="IPR019021">
    <property type="entry name" value="Mms22"/>
</dbReference>
<feature type="compositionally biased region" description="Polar residues" evidence="1">
    <location>
        <begin position="383"/>
        <end position="394"/>
    </location>
</feature>
<accession>A0A420HI87</accession>